<keyword evidence="2 4" id="KW-0808">Transferase</keyword>
<dbReference type="Pfam" id="PF02782">
    <property type="entry name" value="FGGY_C"/>
    <property type="match status" value="1"/>
</dbReference>
<name>A0A8C1WBF8_CYPCA</name>
<evidence type="ECO:0000256" key="3">
    <source>
        <dbReference type="ARBA" id="ARBA00022777"/>
    </source>
</evidence>
<dbReference type="GO" id="GO:0005524">
    <property type="term" value="F:ATP binding"/>
    <property type="evidence" value="ECO:0007669"/>
    <property type="project" value="UniProtKB-KW"/>
</dbReference>
<dbReference type="GO" id="GO:0005829">
    <property type="term" value="C:cytosol"/>
    <property type="evidence" value="ECO:0007669"/>
    <property type="project" value="TreeGrafter"/>
</dbReference>
<dbReference type="CDD" id="cd07776">
    <property type="entry name" value="ASKHA_NBD_FGGY_SpXK-like"/>
    <property type="match status" value="1"/>
</dbReference>
<keyword evidence="4" id="KW-0547">Nucleotide-binding</keyword>
<comment type="catalytic activity">
    <reaction evidence="4">
        <text>D-xylulose + ATP = D-xylulose 5-phosphate + ADP + H(+)</text>
        <dbReference type="Rhea" id="RHEA:10964"/>
        <dbReference type="ChEBI" id="CHEBI:15378"/>
        <dbReference type="ChEBI" id="CHEBI:17140"/>
        <dbReference type="ChEBI" id="CHEBI:30616"/>
        <dbReference type="ChEBI" id="CHEBI:57737"/>
        <dbReference type="ChEBI" id="CHEBI:456216"/>
        <dbReference type="EC" id="2.7.1.17"/>
    </reaction>
</comment>
<evidence type="ECO:0000256" key="4">
    <source>
        <dbReference type="RuleBase" id="RU367058"/>
    </source>
</evidence>
<dbReference type="PANTHER" id="PTHR10196">
    <property type="entry name" value="SUGAR KINASE"/>
    <property type="match status" value="1"/>
</dbReference>
<dbReference type="GO" id="GO:0042732">
    <property type="term" value="P:D-xylose metabolic process"/>
    <property type="evidence" value="ECO:0007669"/>
    <property type="project" value="UniProtKB-UniRule"/>
</dbReference>
<dbReference type="Ensembl" id="ENSCCRT00015065666.1">
    <property type="protein sequence ID" value="ENSCCRP00015063572.1"/>
    <property type="gene ID" value="ENSCCRG00015024759.1"/>
</dbReference>
<sequence length="455" mass="50579">VVECMNLKVIAVDGNLEVIVQSSVQFDSELPEFRTRGGVHIHDDKLTVTSPALMFVKALDVLLEKMRNAGFDFSRVKAISGSGQQHGSVFWRKGARQTLNHLDPQKHLHLQLQECFALQDCPVWMDSSTSDQCQFLEAAVGGAQRLADITGSRAYERFTGSQIAKIYRSKPEEFSETEMTILSVPEVFIRRWSQVCLDAAAPQLAERLGDLMPSAAVLGCVSLYYTERFGFAPSCKVVAFTGDNPGSLAGMRLQEGDLAVSLGTSDTVFLWIRDPRPSTEGHIFCNPVDCGAYMALICFKNGSFPRERIRDECAGGSWERFSGALRSTPMGNHGNLGMYFDVMEITPPAAGVHRFNAEGQRVSWFEQDVEIRALLEGQFLAKRVHAEKLGYKIRDAVVMLSDDEACLQVLSDVFNAPVYTIDVTDSACLGCAYRALHDLYVIVYNFFLLFLIYDV</sequence>
<dbReference type="AlphaFoldDB" id="A0A8C1WBF8"/>
<dbReference type="InterPro" id="IPR042024">
    <property type="entry name" value="D-XK_euk"/>
</dbReference>
<keyword evidence="4" id="KW-0119">Carbohydrate metabolism</keyword>
<dbReference type="GO" id="GO:0005997">
    <property type="term" value="P:xylulose metabolic process"/>
    <property type="evidence" value="ECO:0007669"/>
    <property type="project" value="UniProtKB-UniRule"/>
</dbReference>
<dbReference type="GO" id="GO:0004856">
    <property type="term" value="F:D-xylulokinase activity"/>
    <property type="evidence" value="ECO:0007669"/>
    <property type="project" value="UniProtKB-UniRule"/>
</dbReference>
<dbReference type="FunFam" id="3.30.420.40:FF:000096">
    <property type="entry name" value="xylulose kinase"/>
    <property type="match status" value="1"/>
</dbReference>
<comment type="similarity">
    <text evidence="1 4">Belongs to the FGGY kinase family.</text>
</comment>
<evidence type="ECO:0000256" key="2">
    <source>
        <dbReference type="ARBA" id="ARBA00022679"/>
    </source>
</evidence>
<dbReference type="SUPFAM" id="SSF53067">
    <property type="entry name" value="Actin-like ATPase domain"/>
    <property type="match status" value="2"/>
</dbReference>
<accession>A0A8C1WBF8</accession>
<keyword evidence="4" id="KW-0859">Xylose metabolism</keyword>
<dbReference type="InterPro" id="IPR018485">
    <property type="entry name" value="FGGY_C"/>
</dbReference>
<dbReference type="Proteomes" id="UP000694700">
    <property type="component" value="Unplaced"/>
</dbReference>
<dbReference type="InterPro" id="IPR043129">
    <property type="entry name" value="ATPase_NBD"/>
</dbReference>
<keyword evidence="4" id="KW-0067">ATP-binding</keyword>
<keyword evidence="3 4" id="KW-0418">Kinase</keyword>
<protein>
    <recommendedName>
        <fullName evidence="4">Xylulose kinase</fullName>
        <ecNumber evidence="4">2.7.1.17</ecNumber>
    </recommendedName>
</protein>
<evidence type="ECO:0000259" key="5">
    <source>
        <dbReference type="Pfam" id="PF02782"/>
    </source>
</evidence>
<reference evidence="6" key="1">
    <citation type="submission" date="2025-08" db="UniProtKB">
        <authorList>
            <consortium name="Ensembl"/>
        </authorList>
    </citation>
    <scope>IDENTIFICATION</scope>
</reference>
<feature type="domain" description="Carbohydrate kinase FGGY C-terminal" evidence="5">
    <location>
        <begin position="258"/>
        <end position="437"/>
    </location>
</feature>
<dbReference type="EC" id="2.7.1.17" evidence="4"/>
<proteinExistence type="inferred from homology"/>
<evidence type="ECO:0000256" key="1">
    <source>
        <dbReference type="ARBA" id="ARBA00009156"/>
    </source>
</evidence>
<evidence type="ECO:0000313" key="7">
    <source>
        <dbReference type="Proteomes" id="UP000694700"/>
    </source>
</evidence>
<dbReference type="PANTHER" id="PTHR10196:SF57">
    <property type="entry name" value="XYLULOSE KINASE"/>
    <property type="match status" value="1"/>
</dbReference>
<evidence type="ECO:0000313" key="6">
    <source>
        <dbReference type="Ensembl" id="ENSCCRP00015063572.1"/>
    </source>
</evidence>
<organism evidence="6 7">
    <name type="scientific">Cyprinus carpio</name>
    <name type="common">Common carp</name>
    <dbReference type="NCBI Taxonomy" id="7962"/>
    <lineage>
        <taxon>Eukaryota</taxon>
        <taxon>Metazoa</taxon>
        <taxon>Chordata</taxon>
        <taxon>Craniata</taxon>
        <taxon>Vertebrata</taxon>
        <taxon>Euteleostomi</taxon>
        <taxon>Actinopterygii</taxon>
        <taxon>Neopterygii</taxon>
        <taxon>Teleostei</taxon>
        <taxon>Ostariophysi</taxon>
        <taxon>Cypriniformes</taxon>
        <taxon>Cyprinidae</taxon>
        <taxon>Cyprininae</taxon>
        <taxon>Cyprinus</taxon>
    </lineage>
</organism>
<dbReference type="Gene3D" id="3.30.420.40">
    <property type="match status" value="3"/>
</dbReference>
<comment type="function">
    <text evidence="4">Phosphorylates D-xylulose to produce D-xylulose 5-phosphate, a molecule that may play an important role in the regulation of glucose metabolism and lipogenesis.</text>
</comment>